<comment type="caution">
    <text evidence="1">The sequence shown here is derived from an EMBL/GenBank/DDBJ whole genome shotgun (WGS) entry which is preliminary data.</text>
</comment>
<reference evidence="1 2" key="1">
    <citation type="submission" date="2017-10" db="EMBL/GenBank/DDBJ databases">
        <title>Sequencing the genomes of 1000 actinobacteria strains.</title>
        <authorList>
            <person name="Klenk H.-P."/>
        </authorList>
    </citation>
    <scope>NUCLEOTIDE SEQUENCE [LARGE SCALE GENOMIC DNA]</scope>
    <source>
        <strain evidence="1 2">DSM 21798</strain>
    </source>
</reference>
<evidence type="ECO:0000313" key="2">
    <source>
        <dbReference type="Proteomes" id="UP000221369"/>
    </source>
</evidence>
<dbReference type="RefSeq" id="WP_098406080.1">
    <property type="nucleotide sequence ID" value="NZ_PDJE01000001.1"/>
</dbReference>
<accession>A0A2A9DTN8</accession>
<protein>
    <submittedName>
        <fullName evidence="1">Uncharacterized protein</fullName>
    </submittedName>
</protein>
<organism evidence="1 2">
    <name type="scientific">Paramicrobacterium agarici</name>
    <dbReference type="NCBI Taxonomy" id="630514"/>
    <lineage>
        <taxon>Bacteria</taxon>
        <taxon>Bacillati</taxon>
        <taxon>Actinomycetota</taxon>
        <taxon>Actinomycetes</taxon>
        <taxon>Micrococcales</taxon>
        <taxon>Microbacteriaceae</taxon>
        <taxon>Paramicrobacterium</taxon>
    </lineage>
</organism>
<dbReference type="Proteomes" id="UP000221369">
    <property type="component" value="Unassembled WGS sequence"/>
</dbReference>
<name>A0A2A9DTN8_9MICO</name>
<evidence type="ECO:0000313" key="1">
    <source>
        <dbReference type="EMBL" id="PFG29515.1"/>
    </source>
</evidence>
<proteinExistence type="predicted"/>
<sequence length="117" mass="12361">MSETCVEGSSPECISVNGTNVLLPSEFDQAGVADATVVEDTEQSAVDVTFNEDGAVIFHSLSKEAARAGDEARLVIKIGDEVLTAVMVMQAMESDHVQLGLSPDDNAQEIVDLIQHG</sequence>
<dbReference type="EMBL" id="PDJE01000001">
    <property type="protein sequence ID" value="PFG29515.1"/>
    <property type="molecule type" value="Genomic_DNA"/>
</dbReference>
<keyword evidence="2" id="KW-1185">Reference proteome</keyword>
<gene>
    <name evidence="1" type="ORF">ATJ78_0422</name>
</gene>
<dbReference type="AlphaFoldDB" id="A0A2A9DTN8"/>
<dbReference type="Gene3D" id="3.30.1360.200">
    <property type="match status" value="1"/>
</dbReference>